<dbReference type="PANTHER" id="PTHR21404:SF3">
    <property type="entry name" value="SMALL RNA 2'-O-METHYLTRANSFERASE"/>
    <property type="match status" value="1"/>
</dbReference>
<keyword evidence="9" id="KW-0694">RNA-binding</keyword>
<keyword evidence="10" id="KW-0943">RNA-mediated gene silencing</keyword>
<feature type="non-terminal residue" evidence="16">
    <location>
        <position position="1"/>
    </location>
</feature>
<keyword evidence="17" id="KW-1185">Reference proteome</keyword>
<dbReference type="GO" id="GO:0005634">
    <property type="term" value="C:nucleus"/>
    <property type="evidence" value="ECO:0007669"/>
    <property type="project" value="TreeGrafter"/>
</dbReference>
<dbReference type="Pfam" id="PF17842">
    <property type="entry name" value="dsRBD2"/>
    <property type="match status" value="1"/>
</dbReference>
<sequence length="670" mass="73955">RGASRRAGDLCGSVPSSVFATFDTKLSNICKSLNPKVDSNPFLALPIITSAATRLSSSVLVSERTLGKASSETRLYFAAPGYHLLEVSSDPGAVKDNPLEGSLNARASYFCGQVVHGDAIMASLGYTWRSKDLFHENLTLQLYYRLLVSTFPGGTYKLSREAVLAAELPSRFTTKAYWRGSFPKEVLSTFCRLHRLSEPAFSVISLPSPENCLSRVHKKVKLKDTSTSEMECLNERPTNATGETDSMESGSTFRCEIKIYSKRRDLLMECSPTDLYKKQSDSVHNASLKVLSWLTAYFNNFGIPLEQLSSYGENLATEGKEMKELLEQKDEFEFEMGTGAVVSSLEAVVTQLSVGQSALFNTRLPPEYFVLAAGTDSGRILSFMSSHNCYLQYSVSLLHVTEPPEERMEQALFSPPLSKQRVEYAVQHIRNSSAASLVDFGCGSGSLLDSLLDYPISLETIVGVDISRKSLSRAAKILHSKLAANTDIAVKSAILYDGSITVHDPRLCGFDIATCLEVIEHMEEEDASLFGDVVLSYFRPKILIVSTPNYEYNVILQKSAGSQEEDSDEKVHSQTCKFRNFDHKFEWTRQQFSEWACQLAEKHNYNVVFGGVGGTDGVEPGFASQIAVFKSKEARLVEEGASGDGASATGMDSELGYNVIWEWKKSSDEQ</sequence>
<evidence type="ECO:0000256" key="4">
    <source>
        <dbReference type="ARBA" id="ARBA00022603"/>
    </source>
</evidence>
<feature type="domain" description="Small RNA 2'-O-methyltransferase Hen1 La-motif C-terminal" evidence="15">
    <location>
        <begin position="54"/>
        <end position="149"/>
    </location>
</feature>
<evidence type="ECO:0000256" key="5">
    <source>
        <dbReference type="ARBA" id="ARBA00022679"/>
    </source>
</evidence>
<comment type="caution">
    <text evidence="16">The sequence shown here is derived from an EMBL/GenBank/DDBJ whole genome shotgun (WGS) entry which is preliminary data.</text>
</comment>
<evidence type="ECO:0000256" key="7">
    <source>
        <dbReference type="ARBA" id="ARBA00022723"/>
    </source>
</evidence>
<evidence type="ECO:0000259" key="14">
    <source>
        <dbReference type="Pfam" id="PF17842"/>
    </source>
</evidence>
<evidence type="ECO:0000256" key="9">
    <source>
        <dbReference type="ARBA" id="ARBA00022884"/>
    </source>
</evidence>
<dbReference type="Pfam" id="PF18441">
    <property type="entry name" value="Hen1_Lam_C"/>
    <property type="match status" value="1"/>
</dbReference>
<evidence type="ECO:0000313" key="16">
    <source>
        <dbReference type="EMBL" id="CAI0545522.1"/>
    </source>
</evidence>
<evidence type="ECO:0000256" key="1">
    <source>
        <dbReference type="ARBA" id="ARBA00001946"/>
    </source>
</evidence>
<dbReference type="EMBL" id="CAMGYJ010000009">
    <property type="protein sequence ID" value="CAI0545522.1"/>
    <property type="molecule type" value="Genomic_DNA"/>
</dbReference>
<feature type="domain" description="HEN1 double-stranded RNA binding" evidence="14">
    <location>
        <begin position="152"/>
        <end position="298"/>
    </location>
</feature>
<evidence type="ECO:0000259" key="15">
    <source>
        <dbReference type="Pfam" id="PF18441"/>
    </source>
</evidence>
<organism evidence="16 17">
    <name type="scientific">Linum tenue</name>
    <dbReference type="NCBI Taxonomy" id="586396"/>
    <lineage>
        <taxon>Eukaryota</taxon>
        <taxon>Viridiplantae</taxon>
        <taxon>Streptophyta</taxon>
        <taxon>Embryophyta</taxon>
        <taxon>Tracheophyta</taxon>
        <taxon>Spermatophyta</taxon>
        <taxon>Magnoliopsida</taxon>
        <taxon>eudicotyledons</taxon>
        <taxon>Gunneridae</taxon>
        <taxon>Pentapetalae</taxon>
        <taxon>rosids</taxon>
        <taxon>fabids</taxon>
        <taxon>Malpighiales</taxon>
        <taxon>Linaceae</taxon>
        <taxon>Linum</taxon>
    </lineage>
</organism>
<dbReference type="Proteomes" id="UP001154282">
    <property type="component" value="Unassembled WGS sequence"/>
</dbReference>
<dbReference type="GO" id="GO:0005737">
    <property type="term" value="C:cytoplasm"/>
    <property type="evidence" value="ECO:0007669"/>
    <property type="project" value="TreeGrafter"/>
</dbReference>
<evidence type="ECO:0000259" key="13">
    <source>
        <dbReference type="Pfam" id="PF08242"/>
    </source>
</evidence>
<dbReference type="PANTHER" id="PTHR21404">
    <property type="entry name" value="HEN1"/>
    <property type="match status" value="1"/>
</dbReference>
<evidence type="ECO:0000313" key="17">
    <source>
        <dbReference type="Proteomes" id="UP001154282"/>
    </source>
</evidence>
<evidence type="ECO:0000256" key="12">
    <source>
        <dbReference type="ARBA" id="ARBA00048418"/>
    </source>
</evidence>
<evidence type="ECO:0000256" key="8">
    <source>
        <dbReference type="ARBA" id="ARBA00022842"/>
    </source>
</evidence>
<evidence type="ECO:0000256" key="3">
    <source>
        <dbReference type="ARBA" id="ARBA00021330"/>
    </source>
</evidence>
<dbReference type="AlphaFoldDB" id="A0AAV0QJ07"/>
<dbReference type="InterPro" id="IPR026610">
    <property type="entry name" value="Hen1"/>
</dbReference>
<dbReference type="Pfam" id="PF08242">
    <property type="entry name" value="Methyltransf_12"/>
    <property type="match status" value="1"/>
</dbReference>
<feature type="domain" description="Methyltransferase type 12" evidence="13">
    <location>
        <begin position="438"/>
        <end position="526"/>
    </location>
</feature>
<evidence type="ECO:0000256" key="2">
    <source>
        <dbReference type="ARBA" id="ARBA00009026"/>
    </source>
</evidence>
<dbReference type="FunFam" id="3.40.50.150:FF:000215">
    <property type="entry name" value="Hua enhancer1"/>
    <property type="match status" value="1"/>
</dbReference>
<dbReference type="GO" id="GO:0046872">
    <property type="term" value="F:metal ion binding"/>
    <property type="evidence" value="ECO:0007669"/>
    <property type="project" value="UniProtKB-KW"/>
</dbReference>
<dbReference type="GO" id="GO:0003723">
    <property type="term" value="F:RNA binding"/>
    <property type="evidence" value="ECO:0007669"/>
    <property type="project" value="UniProtKB-KW"/>
</dbReference>
<dbReference type="EC" id="2.1.1.386" evidence="11"/>
<reference evidence="16" key="1">
    <citation type="submission" date="2022-08" db="EMBL/GenBank/DDBJ databases">
        <authorList>
            <person name="Gutierrez-Valencia J."/>
        </authorList>
    </citation>
    <scope>NUCLEOTIDE SEQUENCE</scope>
</reference>
<evidence type="ECO:0000256" key="10">
    <source>
        <dbReference type="ARBA" id="ARBA00023158"/>
    </source>
</evidence>
<dbReference type="GO" id="GO:0090486">
    <property type="term" value="F:small RNA 2'-O-methyltransferase activity"/>
    <property type="evidence" value="ECO:0007669"/>
    <property type="project" value="UniProtKB-EC"/>
</dbReference>
<evidence type="ECO:0000256" key="6">
    <source>
        <dbReference type="ARBA" id="ARBA00022691"/>
    </source>
</evidence>
<keyword evidence="8" id="KW-0460">Magnesium</keyword>
<comment type="catalytic activity">
    <reaction evidence="12">
        <text>small RNA 3'-end nucleotide + S-adenosyl-L-methionine = small RNA 3'-end 2'-O-methylnucleotide + S-adenosyl-L-homocysteine + H(+)</text>
        <dbReference type="Rhea" id="RHEA:37887"/>
        <dbReference type="Rhea" id="RHEA-COMP:10415"/>
        <dbReference type="Rhea" id="RHEA-COMP:10416"/>
        <dbReference type="ChEBI" id="CHEBI:15378"/>
        <dbReference type="ChEBI" id="CHEBI:57856"/>
        <dbReference type="ChEBI" id="CHEBI:59789"/>
        <dbReference type="ChEBI" id="CHEBI:74896"/>
        <dbReference type="ChEBI" id="CHEBI:74898"/>
        <dbReference type="EC" id="2.1.1.386"/>
    </reaction>
</comment>
<evidence type="ECO:0000256" key="11">
    <source>
        <dbReference type="ARBA" id="ARBA00035025"/>
    </source>
</evidence>
<dbReference type="GO" id="GO:0030422">
    <property type="term" value="P:siRNA processing"/>
    <property type="evidence" value="ECO:0007669"/>
    <property type="project" value="TreeGrafter"/>
</dbReference>
<dbReference type="InterPro" id="IPR013217">
    <property type="entry name" value="Methyltransf_12"/>
</dbReference>
<accession>A0AAV0QJ07</accession>
<keyword evidence="5" id="KW-0808">Transferase</keyword>
<name>A0AAV0QJ07_9ROSI</name>
<dbReference type="InterPro" id="IPR040870">
    <property type="entry name" value="HEN1_dsRBD2"/>
</dbReference>
<keyword evidence="4" id="KW-0489">Methyltransferase</keyword>
<proteinExistence type="inferred from homology"/>
<dbReference type="InterPro" id="IPR029063">
    <property type="entry name" value="SAM-dependent_MTases_sf"/>
</dbReference>
<dbReference type="InterPro" id="IPR040813">
    <property type="entry name" value="Hen1_Lam_C"/>
</dbReference>
<comment type="cofactor">
    <cofactor evidence="1">
        <name>Mg(2+)</name>
        <dbReference type="ChEBI" id="CHEBI:18420"/>
    </cofactor>
</comment>
<gene>
    <name evidence="16" type="ORF">LITE_LOCUS43623</name>
</gene>
<keyword evidence="6" id="KW-0949">S-adenosyl-L-methionine</keyword>
<keyword evidence="7" id="KW-0479">Metal-binding</keyword>
<comment type="similarity">
    <text evidence="2">Belongs to the methyltransferase superfamily. HEN1 family.</text>
</comment>
<dbReference type="GO" id="GO:0001510">
    <property type="term" value="P:RNA methylation"/>
    <property type="evidence" value="ECO:0007669"/>
    <property type="project" value="InterPro"/>
</dbReference>
<dbReference type="Gene3D" id="3.40.50.150">
    <property type="entry name" value="Vaccinia Virus protein VP39"/>
    <property type="match status" value="1"/>
</dbReference>
<protein>
    <recommendedName>
        <fullName evidence="3">Small RNA 2'-O-methyltransferase</fullName>
        <ecNumber evidence="11">2.1.1.386</ecNumber>
    </recommendedName>
</protein>
<dbReference type="SUPFAM" id="SSF53335">
    <property type="entry name" value="S-adenosyl-L-methionine-dependent methyltransferases"/>
    <property type="match status" value="1"/>
</dbReference>